<name>A0AAW2YMP5_9EUKA</name>
<evidence type="ECO:0000259" key="1">
    <source>
        <dbReference type="PROSITE" id="PS50004"/>
    </source>
</evidence>
<comment type="caution">
    <text evidence="2">The sequence shown here is derived from an EMBL/GenBank/DDBJ whole genome shotgun (WGS) entry which is preliminary data.</text>
</comment>
<dbReference type="PROSITE" id="PS50004">
    <property type="entry name" value="C2"/>
    <property type="match status" value="1"/>
</dbReference>
<dbReference type="InterPro" id="IPR000008">
    <property type="entry name" value="C2_dom"/>
</dbReference>
<dbReference type="SUPFAM" id="SSF49562">
    <property type="entry name" value="C2 domain (Calcium/lipid-binding domain, CaLB)"/>
    <property type="match status" value="1"/>
</dbReference>
<sequence>MKSTRAVEKVKKHMPPSSAVTYSAGELPYHNTPIIFKIDAGVNNEPKLYSRVNTWGESNEDFLAYYKSHGTYPETVWKEYDTNAEGNSIKNADIDLFSLIGQTMTNSVTSLMDGGSINQEENKSDIQTPRDIFVGSCVLDKKTNYLWILDSNLSFVYAPERQNSFADGRIKCKHGDLTSSAGKYQLGSVANLTTGRGPARMGGEFKFNKSKNKWVIDNDSSYSFFRDDKRVISNTRGVKWTNILSSLFTSWNIDLENIVWLDLVQSRKLDSFIVQHISHGYSRMLRHGEMRNGLELMGVKHKYLKIFNNVNVLELLMGAFGANVFFLTQGLLKVQILEAKNINNLFRGFGVLSHYIYCSAAMKGSDGIYSKEWWKSPQRTTSVNSHHSQWNQELNVYVTDRRTQVLEIQLKVDMGEKIDQILGLCDIELETINSGQEAWIPIFGLNHVEQVASPVSDGADSPLDAFSLIGKSVNATLSNLTDDKPMLHVRFIYLPHADGTSLQVDQEQN</sequence>
<dbReference type="InterPro" id="IPR035892">
    <property type="entry name" value="C2_domain_sf"/>
</dbReference>
<dbReference type="Pfam" id="PF00168">
    <property type="entry name" value="C2"/>
    <property type="match status" value="1"/>
</dbReference>
<organism evidence="2 3">
    <name type="scientific">Acrasis kona</name>
    <dbReference type="NCBI Taxonomy" id="1008807"/>
    <lineage>
        <taxon>Eukaryota</taxon>
        <taxon>Discoba</taxon>
        <taxon>Heterolobosea</taxon>
        <taxon>Tetramitia</taxon>
        <taxon>Eutetramitia</taxon>
        <taxon>Acrasidae</taxon>
        <taxon>Acrasis</taxon>
    </lineage>
</organism>
<accession>A0AAW2YMP5</accession>
<gene>
    <name evidence="2" type="ORF">AKO1_008587</name>
</gene>
<dbReference type="Proteomes" id="UP001431209">
    <property type="component" value="Unassembled WGS sequence"/>
</dbReference>
<evidence type="ECO:0000313" key="3">
    <source>
        <dbReference type="Proteomes" id="UP001431209"/>
    </source>
</evidence>
<evidence type="ECO:0000313" key="2">
    <source>
        <dbReference type="EMBL" id="KAL0478314.1"/>
    </source>
</evidence>
<dbReference type="AlphaFoldDB" id="A0AAW2YMP5"/>
<dbReference type="EMBL" id="JAOPGA020000365">
    <property type="protein sequence ID" value="KAL0478314.1"/>
    <property type="molecule type" value="Genomic_DNA"/>
</dbReference>
<protein>
    <recommendedName>
        <fullName evidence="1">C2 domain-containing protein</fullName>
    </recommendedName>
</protein>
<feature type="domain" description="C2" evidence="1">
    <location>
        <begin position="312"/>
        <end position="442"/>
    </location>
</feature>
<dbReference type="Gene3D" id="2.60.40.150">
    <property type="entry name" value="C2 domain"/>
    <property type="match status" value="1"/>
</dbReference>
<keyword evidence="3" id="KW-1185">Reference proteome</keyword>
<reference evidence="2 3" key="1">
    <citation type="submission" date="2024-03" db="EMBL/GenBank/DDBJ databases">
        <title>The Acrasis kona genome and developmental transcriptomes reveal deep origins of eukaryotic multicellular pathways.</title>
        <authorList>
            <person name="Sheikh S."/>
            <person name="Fu C.-J."/>
            <person name="Brown M.W."/>
            <person name="Baldauf S.L."/>
        </authorList>
    </citation>
    <scope>NUCLEOTIDE SEQUENCE [LARGE SCALE GENOMIC DNA]</scope>
    <source>
        <strain evidence="2 3">ATCC MYA-3509</strain>
    </source>
</reference>
<proteinExistence type="predicted"/>
<dbReference type="CDD" id="cd00030">
    <property type="entry name" value="C2"/>
    <property type="match status" value="1"/>
</dbReference>